<protein>
    <recommendedName>
        <fullName evidence="10">Glycerol-3-phosphate acyltransferase</fullName>
    </recommendedName>
    <alternativeName>
        <fullName evidence="10">Acyl-PO4 G3P acyltransferase</fullName>
    </alternativeName>
    <alternativeName>
        <fullName evidence="10">Acyl-phosphate--glycerol-3-phosphate acyltransferase</fullName>
    </alternativeName>
    <alternativeName>
        <fullName evidence="10">G3P acyltransferase</fullName>
        <shortName evidence="10">GPAT</shortName>
        <ecNumber evidence="10">2.3.1.275</ecNumber>
    </alternativeName>
    <alternativeName>
        <fullName evidence="10">Lysophosphatidic acid synthase</fullName>
        <shortName evidence="10">LPA synthase</shortName>
    </alternativeName>
</protein>
<feature type="transmembrane region" description="Helical" evidence="10">
    <location>
        <begin position="6"/>
        <end position="25"/>
    </location>
</feature>
<accession>A0A523RU99</accession>
<evidence type="ECO:0000256" key="5">
    <source>
        <dbReference type="ARBA" id="ARBA00022989"/>
    </source>
</evidence>
<dbReference type="UniPathway" id="UPA00085"/>
<comment type="pathway">
    <text evidence="10">Lipid metabolism; phospholipid metabolism.</text>
</comment>
<sequence length="204" mass="22050">MFSLILIIGYFLGSIPSGYLIGKLLKKIDIRDFGSGNVGFANALRVLGLFPGLLVLTIDIAKGVVSVYLGILLAPLLGFAPQVTGGISGLLSILGHNWSIFLKFRGGKGVAVTAGVFLILTPLPFLFSALMMVGVIVFTRYVSLGSMMAAGSLPFFIWFWMPSKAQFCLALSIVGASLILFRHRSNIERLLRGKERKIGEKVKI</sequence>
<evidence type="ECO:0000256" key="4">
    <source>
        <dbReference type="ARBA" id="ARBA00022692"/>
    </source>
</evidence>
<evidence type="ECO:0000256" key="10">
    <source>
        <dbReference type="HAMAP-Rule" id="MF_01043"/>
    </source>
</evidence>
<evidence type="ECO:0000256" key="9">
    <source>
        <dbReference type="ARBA" id="ARBA00023264"/>
    </source>
</evidence>
<keyword evidence="11" id="KW-0012">Acyltransferase</keyword>
<dbReference type="HAMAP" id="MF_01043">
    <property type="entry name" value="PlsY"/>
    <property type="match status" value="1"/>
</dbReference>
<dbReference type="AlphaFoldDB" id="A0A523RU99"/>
<dbReference type="Proteomes" id="UP000316360">
    <property type="component" value="Unassembled WGS sequence"/>
</dbReference>
<comment type="similarity">
    <text evidence="10">Belongs to the PlsY family.</text>
</comment>
<dbReference type="EMBL" id="SOKJ01000297">
    <property type="protein sequence ID" value="TET09324.1"/>
    <property type="molecule type" value="Genomic_DNA"/>
</dbReference>
<keyword evidence="8 10" id="KW-0594">Phospholipid biosynthesis</keyword>
<evidence type="ECO:0000313" key="12">
    <source>
        <dbReference type="Proteomes" id="UP000316360"/>
    </source>
</evidence>
<evidence type="ECO:0000256" key="3">
    <source>
        <dbReference type="ARBA" id="ARBA00022679"/>
    </source>
</evidence>
<feature type="transmembrane region" description="Helical" evidence="10">
    <location>
        <begin position="110"/>
        <end position="137"/>
    </location>
</feature>
<evidence type="ECO:0000313" key="11">
    <source>
        <dbReference type="EMBL" id="TET09324.1"/>
    </source>
</evidence>
<evidence type="ECO:0000256" key="1">
    <source>
        <dbReference type="ARBA" id="ARBA00022475"/>
    </source>
</evidence>
<feature type="transmembrane region" description="Helical" evidence="10">
    <location>
        <begin position="79"/>
        <end position="98"/>
    </location>
</feature>
<dbReference type="PANTHER" id="PTHR30309">
    <property type="entry name" value="INNER MEMBRANE PROTEIN YGIH"/>
    <property type="match status" value="1"/>
</dbReference>
<keyword evidence="1 10" id="KW-1003">Cell membrane</keyword>
<comment type="caution">
    <text evidence="11">The sequence shown here is derived from an EMBL/GenBank/DDBJ whole genome shotgun (WGS) entry which is preliminary data.</text>
</comment>
<organism evidence="11 12">
    <name type="scientific">Aerophobetes bacterium</name>
    <dbReference type="NCBI Taxonomy" id="2030807"/>
    <lineage>
        <taxon>Bacteria</taxon>
        <taxon>Candidatus Aerophobota</taxon>
    </lineage>
</organism>
<dbReference type="InterPro" id="IPR003811">
    <property type="entry name" value="G3P_acylTferase_PlsY"/>
</dbReference>
<dbReference type="GO" id="GO:0005886">
    <property type="term" value="C:plasma membrane"/>
    <property type="evidence" value="ECO:0007669"/>
    <property type="project" value="UniProtKB-SubCell"/>
</dbReference>
<feature type="transmembrane region" description="Helical" evidence="10">
    <location>
        <begin position="157"/>
        <end position="181"/>
    </location>
</feature>
<dbReference type="GO" id="GO:0008654">
    <property type="term" value="P:phospholipid biosynthetic process"/>
    <property type="evidence" value="ECO:0007669"/>
    <property type="project" value="UniProtKB-UniRule"/>
</dbReference>
<comment type="subunit">
    <text evidence="10">Probably interacts with PlsX.</text>
</comment>
<keyword evidence="5 10" id="KW-1133">Transmembrane helix</keyword>
<feature type="transmembrane region" description="Helical" evidence="10">
    <location>
        <begin position="46"/>
        <end position="73"/>
    </location>
</feature>
<dbReference type="GO" id="GO:0043772">
    <property type="term" value="F:acyl-phosphate glycerol-3-phosphate acyltransferase activity"/>
    <property type="evidence" value="ECO:0007669"/>
    <property type="project" value="UniProtKB-UniRule"/>
</dbReference>
<keyword evidence="2 10" id="KW-0444">Lipid biosynthesis</keyword>
<dbReference type="EC" id="2.3.1.275" evidence="10"/>
<keyword evidence="9 10" id="KW-1208">Phospholipid metabolism</keyword>
<gene>
    <name evidence="10 11" type="primary">plsY</name>
    <name evidence="11" type="ORF">E3J84_05215</name>
</gene>
<keyword evidence="7 10" id="KW-0472">Membrane</keyword>
<comment type="function">
    <text evidence="10">Catalyzes the transfer of an acyl group from acyl-phosphate (acyl-PO(4)) to glycerol-3-phosphate (G3P) to form lysophosphatidic acid (LPA). This enzyme utilizes acyl-phosphate as fatty acyl donor, but not acyl-CoA or acyl-ACP.</text>
</comment>
<evidence type="ECO:0000256" key="2">
    <source>
        <dbReference type="ARBA" id="ARBA00022516"/>
    </source>
</evidence>
<dbReference type="SMART" id="SM01207">
    <property type="entry name" value="G3P_acyltransf"/>
    <property type="match status" value="1"/>
</dbReference>
<name>A0A523RU99_UNCAE</name>
<keyword evidence="3 10" id="KW-0808">Transferase</keyword>
<reference evidence="11 12" key="1">
    <citation type="submission" date="2019-03" db="EMBL/GenBank/DDBJ databases">
        <title>Metabolic potential of uncultured bacteria and archaea associated with petroleum seepage in deep-sea sediments.</title>
        <authorList>
            <person name="Dong X."/>
            <person name="Hubert C."/>
        </authorList>
    </citation>
    <scope>NUCLEOTIDE SEQUENCE [LARGE SCALE GENOMIC DNA]</scope>
    <source>
        <strain evidence="11">E44_bin7</strain>
    </source>
</reference>
<proteinExistence type="inferred from homology"/>
<comment type="subcellular location">
    <subcellularLocation>
        <location evidence="10">Cell membrane</location>
        <topology evidence="10">Multi-pass membrane protein</topology>
    </subcellularLocation>
</comment>
<keyword evidence="4 10" id="KW-0812">Transmembrane</keyword>
<evidence type="ECO:0000256" key="7">
    <source>
        <dbReference type="ARBA" id="ARBA00023136"/>
    </source>
</evidence>
<keyword evidence="6 10" id="KW-0443">Lipid metabolism</keyword>
<dbReference type="PANTHER" id="PTHR30309:SF0">
    <property type="entry name" value="GLYCEROL-3-PHOSPHATE ACYLTRANSFERASE-RELATED"/>
    <property type="match status" value="1"/>
</dbReference>
<evidence type="ECO:0000256" key="6">
    <source>
        <dbReference type="ARBA" id="ARBA00023098"/>
    </source>
</evidence>
<evidence type="ECO:0000256" key="8">
    <source>
        <dbReference type="ARBA" id="ARBA00023209"/>
    </source>
</evidence>
<dbReference type="Pfam" id="PF02660">
    <property type="entry name" value="G3P_acyltransf"/>
    <property type="match status" value="1"/>
</dbReference>
<dbReference type="NCBIfam" id="TIGR00023">
    <property type="entry name" value="glycerol-3-phosphate 1-O-acyltransferase PlsY"/>
    <property type="match status" value="1"/>
</dbReference>
<comment type="catalytic activity">
    <reaction evidence="10">
        <text>an acyl phosphate + sn-glycerol 3-phosphate = a 1-acyl-sn-glycero-3-phosphate + phosphate</text>
        <dbReference type="Rhea" id="RHEA:34075"/>
        <dbReference type="ChEBI" id="CHEBI:43474"/>
        <dbReference type="ChEBI" id="CHEBI:57597"/>
        <dbReference type="ChEBI" id="CHEBI:57970"/>
        <dbReference type="ChEBI" id="CHEBI:59918"/>
        <dbReference type="EC" id="2.3.1.275"/>
    </reaction>
</comment>